<dbReference type="OrthoDB" id="6199296at2"/>
<gene>
    <name evidence="2" type="ORF">AU255_14565</name>
</gene>
<dbReference type="AlphaFoldDB" id="A0A1V8M423"/>
<protein>
    <recommendedName>
        <fullName evidence="4">PepSY domain-containing protein</fullName>
    </recommendedName>
</protein>
<comment type="caution">
    <text evidence="2">The sequence shown here is derived from an EMBL/GenBank/DDBJ whole genome shotgun (WGS) entry which is preliminary data.</text>
</comment>
<dbReference type="RefSeq" id="WP_080523685.1">
    <property type="nucleotide sequence ID" value="NZ_LPUF01000002.1"/>
</dbReference>
<feature type="signal peptide" evidence="1">
    <location>
        <begin position="1"/>
        <end position="22"/>
    </location>
</feature>
<keyword evidence="1" id="KW-0732">Signal</keyword>
<evidence type="ECO:0000313" key="2">
    <source>
        <dbReference type="EMBL" id="OQK16309.1"/>
    </source>
</evidence>
<proteinExistence type="predicted"/>
<reference evidence="2 3" key="1">
    <citation type="submission" date="2015-12" db="EMBL/GenBank/DDBJ databases">
        <authorList>
            <person name="Shamseldin A."/>
            <person name="Moawad H."/>
            <person name="Abd El-Rahim W.M."/>
            <person name="Sadowsky M.J."/>
        </authorList>
    </citation>
    <scope>NUCLEOTIDE SEQUENCE [LARGE SCALE GENOMIC DNA]</scope>
    <source>
        <strain evidence="2 3">WF1</strain>
    </source>
</reference>
<dbReference type="Proteomes" id="UP000191980">
    <property type="component" value="Unassembled WGS sequence"/>
</dbReference>
<feature type="chain" id="PRO_5013342855" description="PepSY domain-containing protein" evidence="1">
    <location>
        <begin position="23"/>
        <end position="78"/>
    </location>
</feature>
<organism evidence="2 3">
    <name type="scientific">Methyloprofundus sedimenti</name>
    <dbReference type="NCBI Taxonomy" id="1420851"/>
    <lineage>
        <taxon>Bacteria</taxon>
        <taxon>Pseudomonadati</taxon>
        <taxon>Pseudomonadota</taxon>
        <taxon>Gammaproteobacteria</taxon>
        <taxon>Methylococcales</taxon>
        <taxon>Methylococcaceae</taxon>
        <taxon>Methyloprofundus</taxon>
    </lineage>
</organism>
<dbReference type="EMBL" id="LPUF01000002">
    <property type="protein sequence ID" value="OQK16309.1"/>
    <property type="molecule type" value="Genomic_DNA"/>
</dbReference>
<dbReference type="STRING" id="1420851.AU255_14565"/>
<accession>A0A1V8M423</accession>
<keyword evidence="3" id="KW-1185">Reference proteome</keyword>
<evidence type="ECO:0000256" key="1">
    <source>
        <dbReference type="SAM" id="SignalP"/>
    </source>
</evidence>
<sequence length="78" mass="8532">MKTLIKYLCIVFLLMVSRNIYAAPVNISQQQAASIAQQVNAGRVLGVKRKGDTYQVKILLGNGEVKIIQVDVSSGKIK</sequence>
<name>A0A1V8M423_9GAMM</name>
<evidence type="ECO:0000313" key="3">
    <source>
        <dbReference type="Proteomes" id="UP000191980"/>
    </source>
</evidence>
<evidence type="ECO:0008006" key="4">
    <source>
        <dbReference type="Google" id="ProtNLM"/>
    </source>
</evidence>